<keyword evidence="5" id="KW-0663">Pyridoxal phosphate</keyword>
<dbReference type="AlphaFoldDB" id="A0A0G1MHG7"/>
<protein>
    <recommendedName>
        <fullName evidence="3">cysteine desulfurase</fullName>
        <ecNumber evidence="3">2.8.1.7</ecNumber>
    </recommendedName>
</protein>
<dbReference type="GO" id="GO:0030170">
    <property type="term" value="F:pyridoxal phosphate binding"/>
    <property type="evidence" value="ECO:0007669"/>
    <property type="project" value="InterPro"/>
</dbReference>
<evidence type="ECO:0000259" key="7">
    <source>
        <dbReference type="Pfam" id="PF00266"/>
    </source>
</evidence>
<proteinExistence type="inferred from homology"/>
<dbReference type="Gene3D" id="3.40.640.10">
    <property type="entry name" value="Type I PLP-dependent aspartate aminotransferase-like (Major domain)"/>
    <property type="match status" value="1"/>
</dbReference>
<dbReference type="GO" id="GO:0006534">
    <property type="term" value="P:cysteine metabolic process"/>
    <property type="evidence" value="ECO:0007669"/>
    <property type="project" value="InterPro"/>
</dbReference>
<dbReference type="PATRIC" id="fig|1619041.3.peg.208"/>
<reference evidence="8 9" key="1">
    <citation type="journal article" date="2015" name="Nature">
        <title>rRNA introns, odd ribosomes, and small enigmatic genomes across a large radiation of phyla.</title>
        <authorList>
            <person name="Brown C.T."/>
            <person name="Hug L.A."/>
            <person name="Thomas B.C."/>
            <person name="Sharon I."/>
            <person name="Castelle C.J."/>
            <person name="Singh A."/>
            <person name="Wilkins M.J."/>
            <person name="Williams K.H."/>
            <person name="Banfield J.F."/>
        </authorList>
    </citation>
    <scope>NUCLEOTIDE SEQUENCE [LARGE SCALE GENOMIC DNA]</scope>
</reference>
<dbReference type="InterPro" id="IPR015424">
    <property type="entry name" value="PyrdxlP-dep_Trfase"/>
</dbReference>
<dbReference type="InterPro" id="IPR010970">
    <property type="entry name" value="Cys_dSase_SufS"/>
</dbReference>
<dbReference type="PANTHER" id="PTHR43586:SF8">
    <property type="entry name" value="CYSTEINE DESULFURASE 1, CHLOROPLASTIC"/>
    <property type="match status" value="1"/>
</dbReference>
<evidence type="ECO:0000256" key="3">
    <source>
        <dbReference type="ARBA" id="ARBA00012239"/>
    </source>
</evidence>
<dbReference type="InterPro" id="IPR015422">
    <property type="entry name" value="PyrdxlP-dep_Trfase_small"/>
</dbReference>
<dbReference type="Pfam" id="PF00266">
    <property type="entry name" value="Aminotran_5"/>
    <property type="match status" value="1"/>
</dbReference>
<dbReference type="EC" id="2.8.1.7" evidence="3"/>
<dbReference type="Proteomes" id="UP000033999">
    <property type="component" value="Unassembled WGS sequence"/>
</dbReference>
<comment type="similarity">
    <text evidence="2">Belongs to the class-V pyridoxal-phosphate-dependent aminotransferase family. Csd subfamily.</text>
</comment>
<evidence type="ECO:0000256" key="4">
    <source>
        <dbReference type="ARBA" id="ARBA00022679"/>
    </source>
</evidence>
<feature type="domain" description="Aminotransferase class V" evidence="7">
    <location>
        <begin position="25"/>
        <end position="395"/>
    </location>
</feature>
<dbReference type="InterPro" id="IPR015421">
    <property type="entry name" value="PyrdxlP-dep_Trfase_major"/>
</dbReference>
<accession>A0A0G1MHG7</accession>
<keyword evidence="4" id="KW-0808">Transferase</keyword>
<evidence type="ECO:0000313" key="8">
    <source>
        <dbReference type="EMBL" id="KKU07816.1"/>
    </source>
</evidence>
<dbReference type="NCBIfam" id="TIGR01979">
    <property type="entry name" value="sufS"/>
    <property type="match status" value="1"/>
</dbReference>
<evidence type="ECO:0000256" key="6">
    <source>
        <dbReference type="ARBA" id="ARBA00050776"/>
    </source>
</evidence>
<sequence>MTSHRNIDTIRAEFPLLATNPELAYLDNAAGTQKPEAVLKAMDAFYRTSYANVHRSVYDLSERATAQYEDARGRVAHFLNAQPQEIIFTKNATEAINLVAYSFGEENVHEGDEVLVSILEHHANFLPWQRLCAQKKARLVVAPVRADGTLDEEQMLALISARTKIVALTALSNVTGTRTPLARIIERVHQQGARVIIDGAQAVAHEHVDIRAMGADFFVFSGHKVFGPTGIGVLAARAELLETMQPFIVGGEMVKTVSLDNTEWNDIPWKFEAGTPPIAEAIGLKTAIDFIESIGWPHLHAHEQTLVEYALERVRALKGVHLIGPETYSSDRAPIISFTVDGVHPHDLASILNERHVAIRSGHFCAQPFLNALSYTAAARASFTIYNTHAEVDALIEGIAAAQKIFRV</sequence>
<organism evidence="8 9">
    <name type="scientific">Candidatus Magasanikbacteria bacterium GW2011_GWA2_45_39</name>
    <dbReference type="NCBI Taxonomy" id="1619041"/>
    <lineage>
        <taxon>Bacteria</taxon>
        <taxon>Candidatus Magasanikiibacteriota</taxon>
    </lineage>
</organism>
<dbReference type="CDD" id="cd06453">
    <property type="entry name" value="SufS_like"/>
    <property type="match status" value="1"/>
</dbReference>
<dbReference type="EMBL" id="LCKX01000005">
    <property type="protein sequence ID" value="KKU07816.1"/>
    <property type="molecule type" value="Genomic_DNA"/>
</dbReference>
<name>A0A0G1MHG7_9BACT</name>
<evidence type="ECO:0000256" key="5">
    <source>
        <dbReference type="ARBA" id="ARBA00022898"/>
    </source>
</evidence>
<comment type="caution">
    <text evidence="8">The sequence shown here is derived from an EMBL/GenBank/DDBJ whole genome shotgun (WGS) entry which is preliminary data.</text>
</comment>
<evidence type="ECO:0000256" key="1">
    <source>
        <dbReference type="ARBA" id="ARBA00001933"/>
    </source>
</evidence>
<evidence type="ECO:0000313" key="9">
    <source>
        <dbReference type="Proteomes" id="UP000033999"/>
    </source>
</evidence>
<dbReference type="GO" id="GO:0031071">
    <property type="term" value="F:cysteine desulfurase activity"/>
    <property type="evidence" value="ECO:0007669"/>
    <property type="project" value="UniProtKB-EC"/>
</dbReference>
<gene>
    <name evidence="8" type="ORF">UX10_C0005G0022</name>
</gene>
<dbReference type="InterPro" id="IPR000192">
    <property type="entry name" value="Aminotrans_V_dom"/>
</dbReference>
<dbReference type="Gene3D" id="3.90.1150.10">
    <property type="entry name" value="Aspartate Aminotransferase, domain 1"/>
    <property type="match status" value="1"/>
</dbReference>
<comment type="cofactor">
    <cofactor evidence="1">
        <name>pyridoxal 5'-phosphate</name>
        <dbReference type="ChEBI" id="CHEBI:597326"/>
    </cofactor>
</comment>
<dbReference type="PANTHER" id="PTHR43586">
    <property type="entry name" value="CYSTEINE DESULFURASE"/>
    <property type="match status" value="1"/>
</dbReference>
<comment type="catalytic activity">
    <reaction evidence="6">
        <text>(sulfur carrier)-H + L-cysteine = (sulfur carrier)-SH + L-alanine</text>
        <dbReference type="Rhea" id="RHEA:43892"/>
        <dbReference type="Rhea" id="RHEA-COMP:14737"/>
        <dbReference type="Rhea" id="RHEA-COMP:14739"/>
        <dbReference type="ChEBI" id="CHEBI:29917"/>
        <dbReference type="ChEBI" id="CHEBI:35235"/>
        <dbReference type="ChEBI" id="CHEBI:57972"/>
        <dbReference type="ChEBI" id="CHEBI:64428"/>
        <dbReference type="EC" id="2.8.1.7"/>
    </reaction>
</comment>
<evidence type="ECO:0000256" key="2">
    <source>
        <dbReference type="ARBA" id="ARBA00010447"/>
    </source>
</evidence>
<dbReference type="SUPFAM" id="SSF53383">
    <property type="entry name" value="PLP-dependent transferases"/>
    <property type="match status" value="1"/>
</dbReference>